<evidence type="ECO:0000313" key="2">
    <source>
        <dbReference type="Proteomes" id="UP000315226"/>
    </source>
</evidence>
<accession>A0A4Y3RJ51</accession>
<keyword evidence="2" id="KW-1185">Reference proteome</keyword>
<protein>
    <submittedName>
        <fullName evidence="1">Uncharacterized protein</fullName>
    </submittedName>
</protein>
<proteinExistence type="predicted"/>
<evidence type="ECO:0000313" key="1">
    <source>
        <dbReference type="EMBL" id="GEB57414.1"/>
    </source>
</evidence>
<dbReference type="Proteomes" id="UP000315226">
    <property type="component" value="Unassembled WGS sequence"/>
</dbReference>
<sequence>MSSSIVPALFRVRVPAPEDGPEYREIRTVPAEAEDTPALAEFRAGMMYSLLRLPAADIARLSRLAGELAAHVAERVLSNTLLLVTDYDPGLATVSVIAPAGQTWKPLDPGSLDYIEPTDRTGVIAHDIGPSAYVQVQVGRS</sequence>
<comment type="caution">
    <text evidence="1">The sequence shown here is derived from an EMBL/GenBank/DDBJ whole genome shotgun (WGS) entry which is preliminary data.</text>
</comment>
<dbReference type="AlphaFoldDB" id="A0A4Y3RJ51"/>
<reference evidence="1 2" key="1">
    <citation type="submission" date="2019-06" db="EMBL/GenBank/DDBJ databases">
        <title>Whole genome shotgun sequence of Streptomyces gardneri NBRC 12865.</title>
        <authorList>
            <person name="Hosoyama A."/>
            <person name="Uohara A."/>
            <person name="Ohji S."/>
            <person name="Ichikawa N."/>
        </authorList>
    </citation>
    <scope>NUCLEOTIDE SEQUENCE [LARGE SCALE GENOMIC DNA]</scope>
    <source>
        <strain evidence="1 2">NBRC 12865</strain>
    </source>
</reference>
<gene>
    <name evidence="1" type="ORF">SGA01_30190</name>
</gene>
<organism evidence="1 2">
    <name type="scientific">Streptomyces gardneri</name>
    <dbReference type="NCBI Taxonomy" id="66892"/>
    <lineage>
        <taxon>Bacteria</taxon>
        <taxon>Bacillati</taxon>
        <taxon>Actinomycetota</taxon>
        <taxon>Actinomycetes</taxon>
        <taxon>Kitasatosporales</taxon>
        <taxon>Streptomycetaceae</taxon>
        <taxon>Streptomyces</taxon>
    </lineage>
</organism>
<name>A0A4Y3RJ51_9ACTN</name>
<dbReference type="RefSeq" id="WP_141296972.1">
    <property type="nucleotide sequence ID" value="NZ_BJMN01000018.1"/>
</dbReference>
<dbReference type="EMBL" id="BJMN01000018">
    <property type="protein sequence ID" value="GEB57414.1"/>
    <property type="molecule type" value="Genomic_DNA"/>
</dbReference>